<organism evidence="2 3">
    <name type="scientific">Rhizorhabdus histidinilytica</name>
    <dbReference type="NCBI Taxonomy" id="439228"/>
    <lineage>
        <taxon>Bacteria</taxon>
        <taxon>Pseudomonadati</taxon>
        <taxon>Pseudomonadota</taxon>
        <taxon>Alphaproteobacteria</taxon>
        <taxon>Sphingomonadales</taxon>
        <taxon>Sphingomonadaceae</taxon>
        <taxon>Rhizorhabdus</taxon>
    </lineage>
</organism>
<dbReference type="InterPro" id="IPR028098">
    <property type="entry name" value="Glyco_trans_4-like_N"/>
</dbReference>
<sequence>MQEQIRSIFEAPTGDRPPASRIRHIAVVGNALPRRCGLATFTSHVVDALRARFPALMVDHYAMDDGSGVAYPADVRTIAAGDPAAYRLAAGLIEASGAQAIWLQHEFGIFGGDGGRHILGLIERSTLPIVATLHTVLERPSPAERAPFEALLRRASHLIVMAERGRRILQEVYGVEADRIAVIPHGVPDRAHADPEAAKARLGLSGRKIVMTFGLLAPDKGIDVMIEAMPAIVAAHPDCCYLVIGATHPNLVRDQGEALREALMARAEALGVAGNIRFVGTFLEQEELLDRLEACDVYVTPYLNMAQITSGTLSYAIGLGKPVVSTPYLHAAELLDEGHGVLVPPRDAGALAAAVSGLLRDDDARDALARRAYALGRRLLWPKAVERALDLIGKAVEAEAEDRPRTGLFAMKRAPLPLQLGALLRMTDATGLLQHGIHGIPDRNHGYCIDDNARALILTCRIEKGDRGLLDQLASTYAAFVHHGWNPARGRFRNFMGYDRRWCEEEGSEDSNGRTLWALGCAAARGADPGLRGWAAALFDEALPLAEALASPRARAFAALGAAERLAADPDHTASRAILRAVADELAALLAAARRPGWTWFEPVLAYDNARLPEALLRAGTALGDRELVEAGLEALGWLCGIQTGAGGVFRPVGTDSFHRRHAPPLPYDQQPLEAQATIDACIAARAATGDGQWAELAWRAYGWFIGDNDLGLPLAQTPDGGCFDGLMPHGVNRNQGAESILALQLANVAMISLSTTLDARKTRDAA</sequence>
<gene>
    <name evidence="2" type="ORF">SAMN06295920_106151</name>
</gene>
<evidence type="ECO:0000313" key="3">
    <source>
        <dbReference type="Proteomes" id="UP000189818"/>
    </source>
</evidence>
<accession>A0A1T5E3R1</accession>
<dbReference type="SUPFAM" id="SSF53756">
    <property type="entry name" value="UDP-Glycosyltransferase/glycogen phosphorylase"/>
    <property type="match status" value="1"/>
</dbReference>
<dbReference type="OrthoDB" id="9765330at2"/>
<dbReference type="Pfam" id="PF13439">
    <property type="entry name" value="Glyco_transf_4"/>
    <property type="match status" value="1"/>
</dbReference>
<evidence type="ECO:0000259" key="1">
    <source>
        <dbReference type="Pfam" id="PF13439"/>
    </source>
</evidence>
<dbReference type="EMBL" id="FUYM01000006">
    <property type="protein sequence ID" value="SKB78515.1"/>
    <property type="molecule type" value="Genomic_DNA"/>
</dbReference>
<dbReference type="AlphaFoldDB" id="A0A1T5E3R1"/>
<dbReference type="Pfam" id="PF13692">
    <property type="entry name" value="Glyco_trans_1_4"/>
    <property type="match status" value="1"/>
</dbReference>
<dbReference type="PANTHER" id="PTHR12526">
    <property type="entry name" value="GLYCOSYLTRANSFERASE"/>
    <property type="match status" value="1"/>
</dbReference>
<evidence type="ECO:0000313" key="2">
    <source>
        <dbReference type="EMBL" id="SKB78515.1"/>
    </source>
</evidence>
<dbReference type="STRING" id="439228.SAMN06295920_106151"/>
<dbReference type="GO" id="GO:0016757">
    <property type="term" value="F:glycosyltransferase activity"/>
    <property type="evidence" value="ECO:0007669"/>
    <property type="project" value="UniProtKB-ARBA"/>
</dbReference>
<dbReference type="RefSeq" id="WP_079648911.1">
    <property type="nucleotide sequence ID" value="NZ_FUYM01000006.1"/>
</dbReference>
<reference evidence="3" key="1">
    <citation type="submission" date="2017-02" db="EMBL/GenBank/DDBJ databases">
        <authorList>
            <person name="Varghese N."/>
            <person name="Submissions S."/>
        </authorList>
    </citation>
    <scope>NUCLEOTIDE SEQUENCE [LARGE SCALE GENOMIC DNA]</scope>
    <source>
        <strain evidence="3">UM2</strain>
    </source>
</reference>
<dbReference type="CDD" id="cd03822">
    <property type="entry name" value="GT4_mannosyltransferase-like"/>
    <property type="match status" value="1"/>
</dbReference>
<dbReference type="Gene3D" id="3.40.50.2000">
    <property type="entry name" value="Glycogen Phosphorylase B"/>
    <property type="match status" value="2"/>
</dbReference>
<dbReference type="SUPFAM" id="SSF48208">
    <property type="entry name" value="Six-hairpin glycosidases"/>
    <property type="match status" value="1"/>
</dbReference>
<feature type="domain" description="Glycosyltransferase subfamily 4-like N-terminal" evidence="1">
    <location>
        <begin position="115"/>
        <end position="188"/>
    </location>
</feature>
<dbReference type="PANTHER" id="PTHR12526:SF572">
    <property type="entry name" value="BLL5144 PROTEIN"/>
    <property type="match status" value="1"/>
</dbReference>
<keyword evidence="2" id="KW-0808">Transferase</keyword>
<proteinExistence type="predicted"/>
<dbReference type="InterPro" id="IPR008928">
    <property type="entry name" value="6-hairpin_glycosidase_sf"/>
</dbReference>
<protein>
    <submittedName>
        <fullName evidence="2">Glycosyltransferase involved in cell wall bisynthesis</fullName>
    </submittedName>
</protein>
<dbReference type="Proteomes" id="UP000189818">
    <property type="component" value="Unassembled WGS sequence"/>
</dbReference>
<keyword evidence="3" id="KW-1185">Reference proteome</keyword>
<dbReference type="GO" id="GO:0005975">
    <property type="term" value="P:carbohydrate metabolic process"/>
    <property type="evidence" value="ECO:0007669"/>
    <property type="project" value="InterPro"/>
</dbReference>
<name>A0A1T5E3R1_9SPHN</name>